<reference evidence="2" key="1">
    <citation type="submission" date="2014-12" db="EMBL/GenBank/DDBJ databases">
        <title>Insight into the proteome of Arion vulgaris.</title>
        <authorList>
            <person name="Aradska J."/>
            <person name="Bulat T."/>
            <person name="Smidak R."/>
            <person name="Sarate P."/>
            <person name="Gangsoo J."/>
            <person name="Sialana F."/>
            <person name="Bilban M."/>
            <person name="Lubec G."/>
        </authorList>
    </citation>
    <scope>NUCLEOTIDE SEQUENCE</scope>
    <source>
        <tissue evidence="2">Skin</tissue>
    </source>
</reference>
<gene>
    <name evidence="2" type="primary">ORF222235</name>
</gene>
<sequence length="103" mass="11798">RRIYIRDNYENKGRLVSLYDNMSPGKVLLNKDTDRKDGKPQDAMFDDVLRDLCLDTRHVNISDRTKACLNLGNVPRTTDGSSAYFKVRSPQDVTRQSPSGHRN</sequence>
<protein>
    <submittedName>
        <fullName evidence="2">Uncharacterized protein</fullName>
    </submittedName>
</protein>
<dbReference type="EMBL" id="HACG01052958">
    <property type="protein sequence ID" value="CEK99829.1"/>
    <property type="molecule type" value="Transcribed_RNA"/>
</dbReference>
<evidence type="ECO:0000313" key="2">
    <source>
        <dbReference type="EMBL" id="CEK99829.1"/>
    </source>
</evidence>
<feature type="compositionally biased region" description="Polar residues" evidence="1">
    <location>
        <begin position="91"/>
        <end position="103"/>
    </location>
</feature>
<feature type="region of interest" description="Disordered" evidence="1">
    <location>
        <begin position="76"/>
        <end position="103"/>
    </location>
</feature>
<name>A0A0B7C2Y4_9EUPU</name>
<feature type="non-terminal residue" evidence="2">
    <location>
        <position position="1"/>
    </location>
</feature>
<feature type="non-terminal residue" evidence="2">
    <location>
        <position position="103"/>
    </location>
</feature>
<evidence type="ECO:0000256" key="1">
    <source>
        <dbReference type="SAM" id="MobiDB-lite"/>
    </source>
</evidence>
<organism evidence="2">
    <name type="scientific">Arion vulgaris</name>
    <dbReference type="NCBI Taxonomy" id="1028688"/>
    <lineage>
        <taxon>Eukaryota</taxon>
        <taxon>Metazoa</taxon>
        <taxon>Spiralia</taxon>
        <taxon>Lophotrochozoa</taxon>
        <taxon>Mollusca</taxon>
        <taxon>Gastropoda</taxon>
        <taxon>Heterobranchia</taxon>
        <taxon>Euthyneura</taxon>
        <taxon>Panpulmonata</taxon>
        <taxon>Eupulmonata</taxon>
        <taxon>Stylommatophora</taxon>
        <taxon>Helicina</taxon>
        <taxon>Arionoidea</taxon>
        <taxon>Arionidae</taxon>
        <taxon>Arion</taxon>
    </lineage>
</organism>
<dbReference type="AlphaFoldDB" id="A0A0B7C2Y4"/>
<accession>A0A0B7C2Y4</accession>
<proteinExistence type="predicted"/>